<dbReference type="InterPro" id="IPR001680">
    <property type="entry name" value="WD40_rpt"/>
</dbReference>
<gene>
    <name evidence="5" type="ORF">L9F63_011783</name>
</gene>
<dbReference type="Gene3D" id="2.130.10.10">
    <property type="entry name" value="YVTN repeat-like/Quinoprotein amine dehydrogenase"/>
    <property type="match status" value="1"/>
</dbReference>
<dbReference type="SUPFAM" id="SSF50985">
    <property type="entry name" value="RCC1/BLIP-II"/>
    <property type="match status" value="1"/>
</dbReference>
<evidence type="ECO:0000313" key="5">
    <source>
        <dbReference type="EMBL" id="KAJ9597343.1"/>
    </source>
</evidence>
<feature type="non-terminal residue" evidence="5">
    <location>
        <position position="1"/>
    </location>
</feature>
<keyword evidence="1" id="KW-0677">Repeat</keyword>
<dbReference type="PANTHER" id="PTHR22870:SF155">
    <property type="entry name" value="E3 UBIQUITIN-PROTEIN LIGASE HERC1-RELATED"/>
    <property type="match status" value="1"/>
</dbReference>
<dbReference type="AlphaFoldDB" id="A0AAD8EP36"/>
<dbReference type="Pfam" id="PF00415">
    <property type="entry name" value="RCC1"/>
    <property type="match status" value="1"/>
</dbReference>
<feature type="repeat" description="WD" evidence="2">
    <location>
        <begin position="115"/>
        <end position="146"/>
    </location>
</feature>
<dbReference type="PROSITE" id="PS50294">
    <property type="entry name" value="WD_REPEATS_REGION"/>
    <property type="match status" value="1"/>
</dbReference>
<feature type="repeat" description="RCC1" evidence="3">
    <location>
        <begin position="571"/>
        <end position="622"/>
    </location>
</feature>
<reference evidence="5" key="2">
    <citation type="submission" date="2023-05" db="EMBL/GenBank/DDBJ databases">
        <authorList>
            <person name="Fouks B."/>
        </authorList>
    </citation>
    <scope>NUCLEOTIDE SEQUENCE</scope>
    <source>
        <strain evidence="5">Stay&amp;Tobe</strain>
        <tissue evidence="5">Testes</tissue>
    </source>
</reference>
<evidence type="ECO:0000256" key="1">
    <source>
        <dbReference type="ARBA" id="ARBA00022737"/>
    </source>
</evidence>
<keyword evidence="2" id="KW-0853">WD repeat</keyword>
<dbReference type="InterPro" id="IPR009091">
    <property type="entry name" value="RCC1/BLIP-II"/>
</dbReference>
<evidence type="ECO:0000313" key="6">
    <source>
        <dbReference type="Proteomes" id="UP001233999"/>
    </source>
</evidence>
<dbReference type="Pfam" id="PF00400">
    <property type="entry name" value="WD40"/>
    <property type="match status" value="2"/>
</dbReference>
<reference evidence="5" key="1">
    <citation type="journal article" date="2023" name="IScience">
        <title>Live-bearing cockroach genome reveals convergent evolutionary mechanisms linked to viviparity in insects and beyond.</title>
        <authorList>
            <person name="Fouks B."/>
            <person name="Harrison M.C."/>
            <person name="Mikhailova A.A."/>
            <person name="Marchal E."/>
            <person name="English S."/>
            <person name="Carruthers M."/>
            <person name="Jennings E.C."/>
            <person name="Chiamaka E.L."/>
            <person name="Frigard R.A."/>
            <person name="Pippel M."/>
            <person name="Attardo G.M."/>
            <person name="Benoit J.B."/>
            <person name="Bornberg-Bauer E."/>
            <person name="Tobe S.S."/>
        </authorList>
    </citation>
    <scope>NUCLEOTIDE SEQUENCE</scope>
    <source>
        <strain evidence="5">Stay&amp;Tobe</strain>
    </source>
</reference>
<evidence type="ECO:0000256" key="2">
    <source>
        <dbReference type="PROSITE-ProRule" id="PRU00221"/>
    </source>
</evidence>
<comment type="caution">
    <text evidence="5">The sequence shown here is derived from an EMBL/GenBank/DDBJ whole genome shotgun (WGS) entry which is preliminary data.</text>
</comment>
<dbReference type="Proteomes" id="UP001233999">
    <property type="component" value="Unassembled WGS sequence"/>
</dbReference>
<dbReference type="EMBL" id="JASPKZ010001616">
    <property type="protein sequence ID" value="KAJ9597343.1"/>
    <property type="molecule type" value="Genomic_DNA"/>
</dbReference>
<feature type="repeat" description="RCC1" evidence="3">
    <location>
        <begin position="623"/>
        <end position="674"/>
    </location>
</feature>
<dbReference type="PROSITE" id="PS50082">
    <property type="entry name" value="WD_REPEATS_2"/>
    <property type="match status" value="1"/>
</dbReference>
<dbReference type="InterPro" id="IPR000408">
    <property type="entry name" value="Reg_chr_condens"/>
</dbReference>
<organism evidence="5 6">
    <name type="scientific">Diploptera punctata</name>
    <name type="common">Pacific beetle cockroach</name>
    <dbReference type="NCBI Taxonomy" id="6984"/>
    <lineage>
        <taxon>Eukaryota</taxon>
        <taxon>Metazoa</taxon>
        <taxon>Ecdysozoa</taxon>
        <taxon>Arthropoda</taxon>
        <taxon>Hexapoda</taxon>
        <taxon>Insecta</taxon>
        <taxon>Pterygota</taxon>
        <taxon>Neoptera</taxon>
        <taxon>Polyneoptera</taxon>
        <taxon>Dictyoptera</taxon>
        <taxon>Blattodea</taxon>
        <taxon>Blaberoidea</taxon>
        <taxon>Blaberidae</taxon>
        <taxon>Diplopterinae</taxon>
        <taxon>Diploptera</taxon>
    </lineage>
</organism>
<dbReference type="InterPro" id="IPR015943">
    <property type="entry name" value="WD40/YVTN_repeat-like_dom_sf"/>
</dbReference>
<sequence>MDNTVNIWHLPDSPVTGEDSHIDVQNAWITSMTWPQHASQDGPEHLLVGTINGTVALLTIFARNMQREELVHCSQQYASVRQIEWFDEEREFAIGFTDGIVKLGRKNPNFQPVLISAHQGAISGMKWDPRGQLLATCGVDGVCRVWRETDGAWNCQHSLLPPHEPVSLAWSPLIGKGTTPLLLCAGTVQGSVVVWILPDAHVEEQHSKVSAQLVLCMQAHLYHPVTSLSVHRDGLLVASGSVKGPGGMVNIWSLQDGSLLQTVTGTGGVHSLVWLGETGLAICFSRSKDVKIVHYGMAEMLHSRVLAGARASLLRQGVAGLHSAPCLRALLLTLPTLLQEQYQYEKPLVVSGEQLLHSGHLKCLTALVLVLRLDKVLCYQPVPPNHDEYFTVVAEWQWLQVFCVGVHAAEALVNRLKLPQEFCALVQEATSEEEDATNNVMWSLKADEQIMNWSTQQPHDWQIGGKCHAYLWGSGRNGQLGEAGRSSLVPVETESFSGAQQIVCGQNCTFVIQANGTVLACGEGSYGRLGQGNSDDLHSLCIISSLQGFVITALATSCGSDGHSLALAESGEVFSWGDGDYGKLGHGNSDRQRRPRQIEALQSEEVVQVACGFKHSAVVTADGKLFTFGNGDYGRLGLGSTANKKLPERVSALEGYSVGQVACGLNHTVCVSSDGSLVWAFGDGDYGKLGLGNTATKSTPQFLIL</sequence>
<dbReference type="SMART" id="SM00320">
    <property type="entry name" value="WD40"/>
    <property type="match status" value="5"/>
</dbReference>
<keyword evidence="6" id="KW-1185">Reference proteome</keyword>
<feature type="repeat" description="RCC1" evidence="3">
    <location>
        <begin position="467"/>
        <end position="515"/>
    </location>
</feature>
<dbReference type="Gene3D" id="2.130.10.30">
    <property type="entry name" value="Regulator of chromosome condensation 1/beta-lactamase-inhibitor protein II"/>
    <property type="match status" value="1"/>
</dbReference>
<feature type="domain" description="RCC1-like" evidence="4">
    <location>
        <begin position="468"/>
        <end position="670"/>
    </location>
</feature>
<dbReference type="InterPro" id="IPR058923">
    <property type="entry name" value="RCC1-like_dom"/>
</dbReference>
<protein>
    <recommendedName>
        <fullName evidence="4">RCC1-like domain-containing protein</fullName>
    </recommendedName>
</protein>
<proteinExistence type="predicted"/>
<feature type="repeat" description="RCC1" evidence="3">
    <location>
        <begin position="676"/>
        <end position="705"/>
    </location>
</feature>
<evidence type="ECO:0000259" key="4">
    <source>
        <dbReference type="Pfam" id="PF25390"/>
    </source>
</evidence>
<dbReference type="Pfam" id="PF25390">
    <property type="entry name" value="WD40_RLD"/>
    <property type="match status" value="1"/>
</dbReference>
<name>A0AAD8EP36_DIPPU</name>
<dbReference type="PRINTS" id="PR00633">
    <property type="entry name" value="RCCNDNSATION"/>
</dbReference>
<accession>A0AAD8EP36</accession>
<dbReference type="InterPro" id="IPR051210">
    <property type="entry name" value="Ub_ligase/GEF_domain"/>
</dbReference>
<dbReference type="InterPro" id="IPR036322">
    <property type="entry name" value="WD40_repeat_dom_sf"/>
</dbReference>
<dbReference type="PROSITE" id="PS50012">
    <property type="entry name" value="RCC1_3"/>
    <property type="match status" value="4"/>
</dbReference>
<dbReference type="SUPFAM" id="SSF50978">
    <property type="entry name" value="WD40 repeat-like"/>
    <property type="match status" value="1"/>
</dbReference>
<dbReference type="PROSITE" id="PS00626">
    <property type="entry name" value="RCC1_2"/>
    <property type="match status" value="2"/>
</dbReference>
<dbReference type="PANTHER" id="PTHR22870">
    <property type="entry name" value="REGULATOR OF CHROMOSOME CONDENSATION"/>
    <property type="match status" value="1"/>
</dbReference>
<evidence type="ECO:0000256" key="3">
    <source>
        <dbReference type="PROSITE-ProRule" id="PRU00235"/>
    </source>
</evidence>